<dbReference type="Pfam" id="PF00149">
    <property type="entry name" value="Metallophos"/>
    <property type="match status" value="1"/>
</dbReference>
<evidence type="ECO:0000313" key="7">
    <source>
        <dbReference type="Proteomes" id="UP000193061"/>
    </source>
</evidence>
<feature type="domain" description="Calcineurin-like phosphoesterase" evidence="5">
    <location>
        <begin position="8"/>
        <end position="199"/>
    </location>
</feature>
<evidence type="ECO:0000256" key="2">
    <source>
        <dbReference type="ARBA" id="ARBA00022801"/>
    </source>
</evidence>
<dbReference type="AlphaFoldDB" id="A0A1X6ZGF0"/>
<evidence type="ECO:0000259" key="5">
    <source>
        <dbReference type="Pfam" id="PF00149"/>
    </source>
</evidence>
<keyword evidence="3" id="KW-0408">Iron</keyword>
<dbReference type="Proteomes" id="UP000193061">
    <property type="component" value="Unassembled WGS sequence"/>
</dbReference>
<comment type="similarity">
    <text evidence="4">Belongs to the cyclic nucleotide phosphodiesterase class-III family.</text>
</comment>
<evidence type="ECO:0000256" key="1">
    <source>
        <dbReference type="ARBA" id="ARBA00022723"/>
    </source>
</evidence>
<dbReference type="Gene3D" id="3.60.21.10">
    <property type="match status" value="1"/>
</dbReference>
<dbReference type="GO" id="GO:0046872">
    <property type="term" value="F:metal ion binding"/>
    <property type="evidence" value="ECO:0007669"/>
    <property type="project" value="UniProtKB-KW"/>
</dbReference>
<dbReference type="EC" id="3.1.4.17" evidence="6"/>
<sequence length="269" mass="29875">MSAKLSTRILWLSDLHFDLQNLVLGHDPIARLNAAIEFITQHYADAALCMITGDMVETATVENYTAVRTALDALPMPWLPMAGNHDKRTLFLQYMPLPDSAQSGFAQYTVDLPNLRLICLDSLKTGADSGELCAERLRWLKGILERTDTPCAVALHHPPVPLDLPMLDPDRLEDSENLMQILAQYPMVKHVFCGHVHRPVTGCFNGLPYTSIRSVLYQAPPPMPAWDWDSFNPAPEAPDLGVIDIRSEGLNIQFTPFCSADHCVTPATT</sequence>
<accession>A0A1X6ZGF0</accession>
<proteinExistence type="inferred from homology"/>
<keyword evidence="1" id="KW-0479">Metal-binding</keyword>
<name>A0A1X6ZGF0_9RHOB</name>
<evidence type="ECO:0000313" key="6">
    <source>
        <dbReference type="EMBL" id="SLN50983.1"/>
    </source>
</evidence>
<protein>
    <submittedName>
        <fullName evidence="6">3',5'-cyclic adenosine monophosphate phosphodiesterase CpdA</fullName>
        <ecNumber evidence="6">3.1.4.17</ecNumber>
    </submittedName>
</protein>
<keyword evidence="7" id="KW-1185">Reference proteome</keyword>
<dbReference type="RefSeq" id="WP_085806168.1">
    <property type="nucleotide sequence ID" value="NZ_FWFX01000007.1"/>
</dbReference>
<reference evidence="6 7" key="1">
    <citation type="submission" date="2017-03" db="EMBL/GenBank/DDBJ databases">
        <authorList>
            <person name="Afonso C.L."/>
            <person name="Miller P.J."/>
            <person name="Scott M.A."/>
            <person name="Spackman E."/>
            <person name="Goraichik I."/>
            <person name="Dimitrov K.M."/>
            <person name="Suarez D.L."/>
            <person name="Swayne D.E."/>
        </authorList>
    </citation>
    <scope>NUCLEOTIDE SEQUENCE [LARGE SCALE GENOMIC DNA]</scope>
    <source>
        <strain evidence="6 7">CECT 7450</strain>
    </source>
</reference>
<gene>
    <name evidence="6" type="primary">cpdA_1</name>
    <name evidence="6" type="ORF">ROA7450_02546</name>
</gene>
<dbReference type="PANTHER" id="PTHR42988">
    <property type="entry name" value="PHOSPHOHYDROLASE"/>
    <property type="match status" value="1"/>
</dbReference>
<dbReference type="CDD" id="cd07402">
    <property type="entry name" value="MPP_GpdQ"/>
    <property type="match status" value="1"/>
</dbReference>
<dbReference type="InterPro" id="IPR004843">
    <property type="entry name" value="Calcineurin-like_PHP"/>
</dbReference>
<evidence type="ECO:0000256" key="3">
    <source>
        <dbReference type="ARBA" id="ARBA00023004"/>
    </source>
</evidence>
<keyword evidence="2 6" id="KW-0378">Hydrolase</keyword>
<dbReference type="InterPro" id="IPR050884">
    <property type="entry name" value="CNP_phosphodiesterase-III"/>
</dbReference>
<dbReference type="GO" id="GO:0004114">
    <property type="term" value="F:3',5'-cyclic-nucleotide phosphodiesterase activity"/>
    <property type="evidence" value="ECO:0007669"/>
    <property type="project" value="UniProtKB-EC"/>
</dbReference>
<dbReference type="InterPro" id="IPR029052">
    <property type="entry name" value="Metallo-depent_PP-like"/>
</dbReference>
<dbReference type="InterPro" id="IPR026575">
    <property type="entry name" value="GpdQ/CpdA-like"/>
</dbReference>
<dbReference type="OrthoDB" id="651281at2"/>
<organism evidence="6 7">
    <name type="scientific">Roseovarius albus</name>
    <dbReference type="NCBI Taxonomy" id="1247867"/>
    <lineage>
        <taxon>Bacteria</taxon>
        <taxon>Pseudomonadati</taxon>
        <taxon>Pseudomonadota</taxon>
        <taxon>Alphaproteobacteria</taxon>
        <taxon>Rhodobacterales</taxon>
        <taxon>Roseobacteraceae</taxon>
        <taxon>Roseovarius</taxon>
    </lineage>
</organism>
<dbReference type="EMBL" id="FWFX01000007">
    <property type="protein sequence ID" value="SLN50983.1"/>
    <property type="molecule type" value="Genomic_DNA"/>
</dbReference>
<evidence type="ECO:0000256" key="4">
    <source>
        <dbReference type="ARBA" id="ARBA00025742"/>
    </source>
</evidence>
<dbReference type="PANTHER" id="PTHR42988:SF2">
    <property type="entry name" value="CYCLIC NUCLEOTIDE PHOSPHODIESTERASE CBUA0032-RELATED"/>
    <property type="match status" value="1"/>
</dbReference>
<dbReference type="SUPFAM" id="SSF56300">
    <property type="entry name" value="Metallo-dependent phosphatases"/>
    <property type="match status" value="1"/>
</dbReference>